<dbReference type="Proteomes" id="UP000321085">
    <property type="component" value="Unassembled WGS sequence"/>
</dbReference>
<gene>
    <name evidence="1" type="ORF">MAE02_07060</name>
</gene>
<dbReference type="EMBL" id="BJYU01000004">
    <property type="protein sequence ID" value="GEO13010.1"/>
    <property type="molecule type" value="Genomic_DNA"/>
</dbReference>
<protein>
    <submittedName>
        <fullName evidence="1">Uncharacterized protein</fullName>
    </submittedName>
</protein>
<dbReference type="AlphaFoldDB" id="A0A512BM25"/>
<name>A0A512BM25_9HYPH</name>
<sequence>MSLKNDPLDVSHRTLVAQQRWSTCLGCHDYHGNHARQVQKKLAEAYDVEAIRSYLADGPDPYARAKRHLAREKP</sequence>
<organism evidence="1 2">
    <name type="scientific">Microvirga aerophila</name>
    <dbReference type="NCBI Taxonomy" id="670291"/>
    <lineage>
        <taxon>Bacteria</taxon>
        <taxon>Pseudomonadati</taxon>
        <taxon>Pseudomonadota</taxon>
        <taxon>Alphaproteobacteria</taxon>
        <taxon>Hyphomicrobiales</taxon>
        <taxon>Methylobacteriaceae</taxon>
        <taxon>Microvirga</taxon>
    </lineage>
</organism>
<evidence type="ECO:0000313" key="2">
    <source>
        <dbReference type="Proteomes" id="UP000321085"/>
    </source>
</evidence>
<keyword evidence="2" id="KW-1185">Reference proteome</keyword>
<comment type="caution">
    <text evidence="1">The sequence shown here is derived from an EMBL/GenBank/DDBJ whole genome shotgun (WGS) entry which is preliminary data.</text>
</comment>
<reference evidence="1 2" key="1">
    <citation type="submission" date="2019-07" db="EMBL/GenBank/DDBJ databases">
        <title>Whole genome shotgun sequence of Microvirga aerophila NBRC 106136.</title>
        <authorList>
            <person name="Hosoyama A."/>
            <person name="Uohara A."/>
            <person name="Ohji S."/>
            <person name="Ichikawa N."/>
        </authorList>
    </citation>
    <scope>NUCLEOTIDE SEQUENCE [LARGE SCALE GENOMIC DNA]</scope>
    <source>
        <strain evidence="1 2">NBRC 106136</strain>
    </source>
</reference>
<proteinExistence type="predicted"/>
<accession>A0A512BM25</accession>
<evidence type="ECO:0000313" key="1">
    <source>
        <dbReference type="EMBL" id="GEO13010.1"/>
    </source>
</evidence>